<evidence type="ECO:0000256" key="1">
    <source>
        <dbReference type="ARBA" id="ARBA00004141"/>
    </source>
</evidence>
<dbReference type="InterPro" id="IPR011701">
    <property type="entry name" value="MFS"/>
</dbReference>
<feature type="region of interest" description="Disordered" evidence="6">
    <location>
        <begin position="1"/>
        <end position="24"/>
    </location>
</feature>
<name>A0AA38LSI0_9TREE</name>
<dbReference type="PROSITE" id="PS50850">
    <property type="entry name" value="MFS"/>
    <property type="match status" value="1"/>
</dbReference>
<keyword evidence="2" id="KW-0813">Transport</keyword>
<dbReference type="FunFam" id="1.20.1250.20:FF:000516">
    <property type="entry name" value="Alternative sulfate transporter"/>
    <property type="match status" value="1"/>
</dbReference>
<dbReference type="InterPro" id="IPR036259">
    <property type="entry name" value="MFS_trans_sf"/>
</dbReference>
<dbReference type="Pfam" id="PF07690">
    <property type="entry name" value="MFS_1"/>
    <property type="match status" value="1"/>
</dbReference>
<gene>
    <name evidence="9" type="ORF">MKK02DRAFT_18340</name>
</gene>
<comment type="caution">
    <text evidence="9">The sequence shown here is derived from an EMBL/GenBank/DDBJ whole genome shotgun (WGS) entry which is preliminary data.</text>
</comment>
<evidence type="ECO:0000256" key="4">
    <source>
        <dbReference type="ARBA" id="ARBA00022989"/>
    </source>
</evidence>
<feature type="transmembrane region" description="Helical" evidence="7">
    <location>
        <begin position="89"/>
        <end position="106"/>
    </location>
</feature>
<keyword evidence="5 7" id="KW-0472">Membrane</keyword>
<evidence type="ECO:0000313" key="10">
    <source>
        <dbReference type="Proteomes" id="UP001164286"/>
    </source>
</evidence>
<feature type="transmembrane region" description="Helical" evidence="7">
    <location>
        <begin position="347"/>
        <end position="366"/>
    </location>
</feature>
<feature type="transmembrane region" description="Helical" evidence="7">
    <location>
        <begin position="285"/>
        <end position="306"/>
    </location>
</feature>
<feature type="transmembrane region" description="Helical" evidence="7">
    <location>
        <begin position="412"/>
        <end position="431"/>
    </location>
</feature>
<evidence type="ECO:0000259" key="8">
    <source>
        <dbReference type="PROSITE" id="PS50850"/>
    </source>
</evidence>
<evidence type="ECO:0000313" key="9">
    <source>
        <dbReference type="EMBL" id="KAI9633388.1"/>
    </source>
</evidence>
<feature type="transmembrane region" description="Helical" evidence="7">
    <location>
        <begin position="318"/>
        <end position="341"/>
    </location>
</feature>
<feature type="transmembrane region" description="Helical" evidence="7">
    <location>
        <begin position="38"/>
        <end position="57"/>
    </location>
</feature>
<feature type="domain" description="Major facilitator superfamily (MFS) profile" evidence="8">
    <location>
        <begin position="46"/>
        <end position="495"/>
    </location>
</feature>
<dbReference type="Gene3D" id="1.20.1250.20">
    <property type="entry name" value="MFS general substrate transporter like domains"/>
    <property type="match status" value="2"/>
</dbReference>
<evidence type="ECO:0000256" key="6">
    <source>
        <dbReference type="SAM" id="MobiDB-lite"/>
    </source>
</evidence>
<dbReference type="SUPFAM" id="SSF103473">
    <property type="entry name" value="MFS general substrate transporter"/>
    <property type="match status" value="1"/>
</dbReference>
<organism evidence="9 10">
    <name type="scientific">Dioszegia hungarica</name>
    <dbReference type="NCBI Taxonomy" id="4972"/>
    <lineage>
        <taxon>Eukaryota</taxon>
        <taxon>Fungi</taxon>
        <taxon>Dikarya</taxon>
        <taxon>Basidiomycota</taxon>
        <taxon>Agaricomycotina</taxon>
        <taxon>Tremellomycetes</taxon>
        <taxon>Tremellales</taxon>
        <taxon>Bulleribasidiaceae</taxon>
        <taxon>Dioszegia</taxon>
    </lineage>
</organism>
<dbReference type="GO" id="GO:0016020">
    <property type="term" value="C:membrane"/>
    <property type="evidence" value="ECO:0007669"/>
    <property type="project" value="UniProtKB-SubCell"/>
</dbReference>
<keyword evidence="4 7" id="KW-1133">Transmembrane helix</keyword>
<feature type="transmembrane region" description="Helical" evidence="7">
    <location>
        <begin position="443"/>
        <end position="465"/>
    </location>
</feature>
<feature type="transmembrane region" description="Helical" evidence="7">
    <location>
        <begin position="169"/>
        <end position="194"/>
    </location>
</feature>
<dbReference type="Proteomes" id="UP001164286">
    <property type="component" value="Unassembled WGS sequence"/>
</dbReference>
<feature type="transmembrane region" description="Helical" evidence="7">
    <location>
        <begin position="206"/>
        <end position="230"/>
    </location>
</feature>
<dbReference type="PANTHER" id="PTHR43791">
    <property type="entry name" value="PERMEASE-RELATED"/>
    <property type="match status" value="1"/>
</dbReference>
<evidence type="ECO:0000256" key="2">
    <source>
        <dbReference type="ARBA" id="ARBA00022448"/>
    </source>
</evidence>
<keyword evidence="10" id="KW-1185">Reference proteome</keyword>
<feature type="transmembrane region" description="Helical" evidence="7">
    <location>
        <begin position="112"/>
        <end position="130"/>
    </location>
</feature>
<accession>A0AA38LSI0</accession>
<evidence type="ECO:0000256" key="3">
    <source>
        <dbReference type="ARBA" id="ARBA00022692"/>
    </source>
</evidence>
<evidence type="ECO:0000256" key="5">
    <source>
        <dbReference type="ARBA" id="ARBA00023136"/>
    </source>
</evidence>
<dbReference type="PANTHER" id="PTHR43791:SF32">
    <property type="entry name" value="MAJOR FACILITATOR SUPERFAMILY (MFS) PROFILE DOMAIN-CONTAINING PROTEIN"/>
    <property type="match status" value="1"/>
</dbReference>
<keyword evidence="3 7" id="KW-0812">Transmembrane</keyword>
<proteinExistence type="predicted"/>
<dbReference type="GeneID" id="77725129"/>
<dbReference type="InterPro" id="IPR020846">
    <property type="entry name" value="MFS_dom"/>
</dbReference>
<dbReference type="AlphaFoldDB" id="A0AA38LSI0"/>
<dbReference type="EMBL" id="JAKWFO010000010">
    <property type="protein sequence ID" value="KAI9633388.1"/>
    <property type="molecule type" value="Genomic_DNA"/>
</dbReference>
<evidence type="ECO:0000256" key="7">
    <source>
        <dbReference type="SAM" id="Phobius"/>
    </source>
</evidence>
<comment type="subcellular location">
    <subcellularLocation>
        <location evidence="1">Membrane</location>
        <topology evidence="1">Multi-pass membrane protein</topology>
    </subcellularLocation>
</comment>
<protein>
    <submittedName>
        <fullName evidence="9">Transporter</fullName>
    </submittedName>
</protein>
<sequence>MAAYPSPSPSLEKDELDSPSASSSDGLFTYTAEEERRVYWKLNASVLSLLFLGFYVFQLERGNISNALTDGFLAKIGITQDQFNNGQSLLYIGIILLEVPSNYILQWIGPRIWISFQVLAFGLVATFQAFQYDYSTFLTTRILLGVAECGFIPGALYTLSTFYKRGELATVTAVFFLGNSLAGATSGLLAYGILPLGTTHPRYYGWQWLMLIEGSMACCVALLIICFLPGSPSRPRPLFLPIRYFSDREEQIIARRVVSDDAAKAATSRRLTVKEVFGTLGNWRIWPHVIMAIAYIAPTGAMGTYGPTIIRSFNFDTLTANALSSVAGWAALVMTFVYGFASDRTQLRGPIILIGLTLALVFWIGFQQTSTSSDRWLKYAMQVLTQGFVSSYHPLNATWLSLNCRTPQERSIAMAMIIMAANGGALVGSQLLRGDDSPLYPRGFKVCVGLVAIALATGVAQHVQYRLSNRRLARRAGLEEGLEGVTEEKGFRHTL</sequence>
<reference evidence="9" key="1">
    <citation type="journal article" date="2022" name="G3 (Bethesda)">
        <title>High quality genome of the basidiomycete yeast Dioszegia hungarica PDD-24b-2 isolated from cloud water.</title>
        <authorList>
            <person name="Jarrige D."/>
            <person name="Haridas S."/>
            <person name="Bleykasten-Grosshans C."/>
            <person name="Joly M."/>
            <person name="Nadalig T."/>
            <person name="Sancelme M."/>
            <person name="Vuilleumier S."/>
            <person name="Grigoriev I.V."/>
            <person name="Amato P."/>
            <person name="Bringel F."/>
        </authorList>
    </citation>
    <scope>NUCLEOTIDE SEQUENCE</scope>
    <source>
        <strain evidence="9">PDD-24b-2</strain>
    </source>
</reference>
<dbReference type="RefSeq" id="XP_052943165.1">
    <property type="nucleotide sequence ID" value="XM_053085928.1"/>
</dbReference>
<feature type="transmembrane region" description="Helical" evidence="7">
    <location>
        <begin position="142"/>
        <end position="163"/>
    </location>
</feature>
<dbReference type="GO" id="GO:0022857">
    <property type="term" value="F:transmembrane transporter activity"/>
    <property type="evidence" value="ECO:0007669"/>
    <property type="project" value="InterPro"/>
</dbReference>